<dbReference type="AlphaFoldDB" id="A0A6A4I9S6"/>
<gene>
    <name evidence="1" type="ORF">BT96DRAFT_207020</name>
</gene>
<protein>
    <submittedName>
        <fullName evidence="1">Uncharacterized protein</fullName>
    </submittedName>
</protein>
<dbReference type="OrthoDB" id="3010249at2759"/>
<sequence>MYFVAQTGDPAEWILVNVFFNGTAQIGGTFSGSGSTTKSFTLGGPHFLQALATNNGSLSLPFYTGNLFIPVDPSDPTSAPSLVNCYTDIAVNVRPDTYGLSISATCCLNHTLQCNLFNACNSHKVQRPRNHCRHNYWCTWIYNGPDLLFAVVHTAKEV</sequence>
<dbReference type="Proteomes" id="UP000799118">
    <property type="component" value="Unassembled WGS sequence"/>
</dbReference>
<keyword evidence="2" id="KW-1185">Reference proteome</keyword>
<name>A0A6A4I9S6_9AGAR</name>
<dbReference type="EMBL" id="ML769400">
    <property type="protein sequence ID" value="KAE9406750.1"/>
    <property type="molecule type" value="Genomic_DNA"/>
</dbReference>
<accession>A0A6A4I9S6</accession>
<evidence type="ECO:0000313" key="2">
    <source>
        <dbReference type="Proteomes" id="UP000799118"/>
    </source>
</evidence>
<reference evidence="1" key="1">
    <citation type="journal article" date="2019" name="Environ. Microbiol.">
        <title>Fungal ecological strategies reflected in gene transcription - a case study of two litter decomposers.</title>
        <authorList>
            <person name="Barbi F."/>
            <person name="Kohler A."/>
            <person name="Barry K."/>
            <person name="Baskaran P."/>
            <person name="Daum C."/>
            <person name="Fauchery L."/>
            <person name="Ihrmark K."/>
            <person name="Kuo A."/>
            <person name="LaButti K."/>
            <person name="Lipzen A."/>
            <person name="Morin E."/>
            <person name="Grigoriev I.V."/>
            <person name="Henrissat B."/>
            <person name="Lindahl B."/>
            <person name="Martin F."/>
        </authorList>
    </citation>
    <scope>NUCLEOTIDE SEQUENCE</scope>
    <source>
        <strain evidence="1">JB14</strain>
    </source>
</reference>
<organism evidence="1 2">
    <name type="scientific">Gymnopus androsaceus JB14</name>
    <dbReference type="NCBI Taxonomy" id="1447944"/>
    <lineage>
        <taxon>Eukaryota</taxon>
        <taxon>Fungi</taxon>
        <taxon>Dikarya</taxon>
        <taxon>Basidiomycota</taxon>
        <taxon>Agaricomycotina</taxon>
        <taxon>Agaricomycetes</taxon>
        <taxon>Agaricomycetidae</taxon>
        <taxon>Agaricales</taxon>
        <taxon>Marasmiineae</taxon>
        <taxon>Omphalotaceae</taxon>
        <taxon>Gymnopus</taxon>
    </lineage>
</organism>
<evidence type="ECO:0000313" key="1">
    <source>
        <dbReference type="EMBL" id="KAE9406750.1"/>
    </source>
</evidence>
<proteinExistence type="predicted"/>